<proteinExistence type="predicted"/>
<keyword evidence="3" id="KW-1185">Reference proteome</keyword>
<feature type="region of interest" description="Disordered" evidence="1">
    <location>
        <begin position="177"/>
        <end position="232"/>
    </location>
</feature>
<dbReference type="OrthoDB" id="4124043at2"/>
<evidence type="ECO:0000256" key="1">
    <source>
        <dbReference type="SAM" id="MobiDB-lite"/>
    </source>
</evidence>
<dbReference type="RefSeq" id="WP_114623724.1">
    <property type="nucleotide sequence ID" value="NZ_QQNA01000080.1"/>
</dbReference>
<feature type="compositionally biased region" description="Basic and acidic residues" evidence="1">
    <location>
        <begin position="8"/>
        <end position="20"/>
    </location>
</feature>
<evidence type="ECO:0000313" key="3">
    <source>
        <dbReference type="Proteomes" id="UP000253741"/>
    </source>
</evidence>
<protein>
    <submittedName>
        <fullName evidence="2">Uncharacterized protein</fullName>
    </submittedName>
</protein>
<sequence>MGSTRQRSTREEPAKHLPHDRVPLPAHLQLLPAIGRFPGRFPVQELTEATGLSSWVVGLAMKFYCACGLARKVSSRGLYEPSETAREISAAWDKAPEEGAHALRDAWRKQWFAGAARQRSLEHPATRAALRQRFLALAKVPGYEKNVDRLLDLMVELGFLVEEPEGFFQWYEGANSASANGEAPTTGSDGHEGRAPQEEGQEHAASEDDEEQSVPGPRQSEENTTGAGFGQDAGQLLSRRLGMGEAWHLDADEATALHHHVTGLLTVLSALHTRAAADGTPLKPELTAPLWSLAEIAAMDRAEWLDTHRLIQQLGATTPLRKESTTN</sequence>
<feature type="compositionally biased region" description="Basic and acidic residues" evidence="1">
    <location>
        <begin position="189"/>
        <end position="206"/>
    </location>
</feature>
<feature type="region of interest" description="Disordered" evidence="1">
    <location>
        <begin position="1"/>
        <end position="20"/>
    </location>
</feature>
<feature type="compositionally biased region" description="Polar residues" evidence="1">
    <location>
        <begin position="177"/>
        <end position="188"/>
    </location>
</feature>
<reference evidence="2 3" key="1">
    <citation type="submission" date="2018-07" db="EMBL/GenBank/DDBJ databases">
        <title>Streptomyces species from bats.</title>
        <authorList>
            <person name="Dunlap C."/>
        </authorList>
    </citation>
    <scope>NUCLEOTIDE SEQUENCE [LARGE SCALE GENOMIC DNA]</scope>
    <source>
        <strain evidence="2 3">AC230</strain>
    </source>
</reference>
<dbReference type="EMBL" id="QQNA01000080">
    <property type="protein sequence ID" value="RDG37984.1"/>
    <property type="molecule type" value="Genomic_DNA"/>
</dbReference>
<accession>A0A370BCP8</accession>
<name>A0A370BCP8_9ACTN</name>
<dbReference type="Proteomes" id="UP000253741">
    <property type="component" value="Unassembled WGS sequence"/>
</dbReference>
<dbReference type="AlphaFoldDB" id="A0A370BCP8"/>
<evidence type="ECO:0000313" key="2">
    <source>
        <dbReference type="EMBL" id="RDG37984.1"/>
    </source>
</evidence>
<gene>
    <name evidence="2" type="ORF">DVH02_11735</name>
</gene>
<organism evidence="2 3">
    <name type="scientific">Streptomyces corynorhini</name>
    <dbReference type="NCBI Taxonomy" id="2282652"/>
    <lineage>
        <taxon>Bacteria</taxon>
        <taxon>Bacillati</taxon>
        <taxon>Actinomycetota</taxon>
        <taxon>Actinomycetes</taxon>
        <taxon>Kitasatosporales</taxon>
        <taxon>Streptomycetaceae</taxon>
        <taxon>Streptomyces</taxon>
    </lineage>
</organism>
<comment type="caution">
    <text evidence="2">The sequence shown here is derived from an EMBL/GenBank/DDBJ whole genome shotgun (WGS) entry which is preliminary data.</text>
</comment>